<name>A0A9D4ZEC6_ADICA</name>
<reference evidence="1" key="1">
    <citation type="submission" date="2021-01" db="EMBL/GenBank/DDBJ databases">
        <title>Adiantum capillus-veneris genome.</title>
        <authorList>
            <person name="Fang Y."/>
            <person name="Liao Q."/>
        </authorList>
    </citation>
    <scope>NUCLEOTIDE SEQUENCE</scope>
    <source>
        <strain evidence="1">H3</strain>
        <tissue evidence="1">Leaf</tissue>
    </source>
</reference>
<gene>
    <name evidence="1" type="ORF">GOP47_0014613</name>
</gene>
<evidence type="ECO:0000313" key="2">
    <source>
        <dbReference type="Proteomes" id="UP000886520"/>
    </source>
</evidence>
<comment type="caution">
    <text evidence="1">The sequence shown here is derived from an EMBL/GenBank/DDBJ whole genome shotgun (WGS) entry which is preliminary data.</text>
</comment>
<dbReference type="EMBL" id="JABFUD020000014">
    <property type="protein sequence ID" value="KAI5070270.1"/>
    <property type="molecule type" value="Genomic_DNA"/>
</dbReference>
<accession>A0A9D4ZEC6</accession>
<keyword evidence="2" id="KW-1185">Reference proteome</keyword>
<dbReference type="Proteomes" id="UP000886520">
    <property type="component" value="Chromosome 14"/>
</dbReference>
<sequence>MSNSDADFICSPSSSRCYRRLRTSKTIALLAYYFVMRTRAIPVVGYKGPRGHQIFCYMYGNHGLVPWAASFCTKLD</sequence>
<organism evidence="1 2">
    <name type="scientific">Adiantum capillus-veneris</name>
    <name type="common">Maidenhair fern</name>
    <dbReference type="NCBI Taxonomy" id="13818"/>
    <lineage>
        <taxon>Eukaryota</taxon>
        <taxon>Viridiplantae</taxon>
        <taxon>Streptophyta</taxon>
        <taxon>Embryophyta</taxon>
        <taxon>Tracheophyta</taxon>
        <taxon>Polypodiopsida</taxon>
        <taxon>Polypodiidae</taxon>
        <taxon>Polypodiales</taxon>
        <taxon>Pteridineae</taxon>
        <taxon>Pteridaceae</taxon>
        <taxon>Vittarioideae</taxon>
        <taxon>Adiantum</taxon>
    </lineage>
</organism>
<evidence type="ECO:0000313" key="1">
    <source>
        <dbReference type="EMBL" id="KAI5070270.1"/>
    </source>
</evidence>
<dbReference type="AlphaFoldDB" id="A0A9D4ZEC6"/>
<proteinExistence type="predicted"/>
<protein>
    <submittedName>
        <fullName evidence="1">Uncharacterized protein</fullName>
    </submittedName>
</protein>